<dbReference type="RefSeq" id="WP_161081710.1">
    <property type="nucleotide sequence ID" value="NZ_WWCX01000001.1"/>
</dbReference>
<proteinExistence type="predicted"/>
<evidence type="ECO:0000313" key="2">
    <source>
        <dbReference type="Proteomes" id="UP000447355"/>
    </source>
</evidence>
<protein>
    <submittedName>
        <fullName evidence="1">Transcriptional regulator</fullName>
    </submittedName>
</protein>
<dbReference type="AlphaFoldDB" id="A0A845GEV2"/>
<gene>
    <name evidence="1" type="ORF">GTP90_01040</name>
</gene>
<evidence type="ECO:0000313" key="1">
    <source>
        <dbReference type="EMBL" id="MYM92441.1"/>
    </source>
</evidence>
<reference evidence="1" key="1">
    <citation type="submission" date="2019-12" db="EMBL/GenBank/DDBJ databases">
        <title>Novel species isolated from a subtropical stream in China.</title>
        <authorList>
            <person name="Lu H."/>
        </authorList>
    </citation>
    <scope>NUCLEOTIDE SEQUENCE [LARGE SCALE GENOMIC DNA]</scope>
    <source>
        <strain evidence="1">FT81W</strain>
    </source>
</reference>
<dbReference type="Proteomes" id="UP000447355">
    <property type="component" value="Unassembled WGS sequence"/>
</dbReference>
<dbReference type="EMBL" id="WWCX01000001">
    <property type="protein sequence ID" value="MYM92441.1"/>
    <property type="molecule type" value="Genomic_DNA"/>
</dbReference>
<name>A0A845GEV2_9BURK</name>
<sequence>MRHEIQAQREFLLEAMEILGLDEAAFAKRLNASDFTLRKWLADPDDPPNYQELRPIVWSHVREILAHEALRKRLEHVSLPSEVVT</sequence>
<organism evidence="1 2">
    <name type="scientific">Duganella vulcania</name>
    <dbReference type="NCBI Taxonomy" id="2692166"/>
    <lineage>
        <taxon>Bacteria</taxon>
        <taxon>Pseudomonadati</taxon>
        <taxon>Pseudomonadota</taxon>
        <taxon>Betaproteobacteria</taxon>
        <taxon>Burkholderiales</taxon>
        <taxon>Oxalobacteraceae</taxon>
        <taxon>Telluria group</taxon>
        <taxon>Duganella</taxon>
    </lineage>
</organism>
<accession>A0A845GEV2</accession>
<comment type="caution">
    <text evidence="1">The sequence shown here is derived from an EMBL/GenBank/DDBJ whole genome shotgun (WGS) entry which is preliminary data.</text>
</comment>